<dbReference type="Proteomes" id="UP001501638">
    <property type="component" value="Unassembled WGS sequence"/>
</dbReference>
<feature type="compositionally biased region" description="Low complexity" evidence="1">
    <location>
        <begin position="472"/>
        <end position="484"/>
    </location>
</feature>
<reference evidence="2 3" key="1">
    <citation type="journal article" date="2019" name="Int. J. Syst. Evol. Microbiol.">
        <title>The Global Catalogue of Microorganisms (GCM) 10K type strain sequencing project: providing services to taxonomists for standard genome sequencing and annotation.</title>
        <authorList>
            <consortium name="The Broad Institute Genomics Platform"/>
            <consortium name="The Broad Institute Genome Sequencing Center for Infectious Disease"/>
            <person name="Wu L."/>
            <person name="Ma J."/>
        </authorList>
    </citation>
    <scope>NUCLEOTIDE SEQUENCE [LARGE SCALE GENOMIC DNA]</scope>
    <source>
        <strain evidence="2 3">JCM 6305</strain>
    </source>
</reference>
<keyword evidence="3" id="KW-1185">Reference proteome</keyword>
<comment type="caution">
    <text evidence="2">The sequence shown here is derived from an EMBL/GenBank/DDBJ whole genome shotgun (WGS) entry which is preliminary data.</text>
</comment>
<evidence type="ECO:0000256" key="1">
    <source>
        <dbReference type="SAM" id="MobiDB-lite"/>
    </source>
</evidence>
<name>A0ABN3JF66_9ACTN</name>
<feature type="region of interest" description="Disordered" evidence="1">
    <location>
        <begin position="462"/>
        <end position="500"/>
    </location>
</feature>
<accession>A0ABN3JF66</accession>
<organism evidence="2 3">
    <name type="scientific">Streptomyces macrosporus</name>
    <dbReference type="NCBI Taxonomy" id="44032"/>
    <lineage>
        <taxon>Bacteria</taxon>
        <taxon>Bacillati</taxon>
        <taxon>Actinomycetota</taxon>
        <taxon>Actinomycetes</taxon>
        <taxon>Kitasatosporales</taxon>
        <taxon>Streptomycetaceae</taxon>
        <taxon>Streptomyces</taxon>
    </lineage>
</organism>
<sequence length="788" mass="86209">MSARGGPWWEVPFRRADPDDLEEHRPEIVQRPDPQTNNGRVATLLASDTARKGVGDHGRADGGRALIDVTVAGLREVAGTELYRRNAFRVTGLPTDADRRAVRRRQQQVLTALQVGADLDLGTPGGPPADLDTVRNAFDRLLGDPRRRLVDEFFWLWGTPAEAGCGCPPALHRDHDAAVRAHSAALDREPAADDRTDEESNEVEALWAEAAHAWERTLRRAACWDHVRHRIAVLDDRQLDESVIDALRDEVPLTLLKPLTDLITARPQDQGRLADRARDWPAPRAAVHDRLEEAAEPRYRAVREATDTASEMLDGGNCAGAARRVYEAVLPELEKLEEIVPGTEHRRTASAANTAAVLLNNCAGALIDLEGSRAERRVKEWLATARKLATDPRTVETIDGNRTAMDQLVAAMADIRRQVDQLVAMGRPEVAASILRDLLRRVGGAAGSAEIRRMLEELPVGSRTRFAPTPGPARGRATRPGRATLPTPYAPHTPARPRSGARKQGGLLLFAVLALIVWALLSRCDVPGDEETATLFAQAIRDNAPAGTCVATLEGWEGDKTRVPVVDCGDAHWGEVLGYPTIGEDPSAYPGDDEAASRSRFRCEELREAQGLPSDTYATAFTWPDEKSWNDGAEDVGDNYATCVVHRLDGDLPGERVSEPEREPDGVVLRMDLFGRETWANPPPGLACVQRRMGAGESPHDVPVVDCDEKHWARIVGYPVLYEPDTPYPGEDAVRAKTEKECRALAESRGLSAGHTLHMRFPDRSWWPLGPFYAVCLAVPEDGGGGAS</sequence>
<evidence type="ECO:0000313" key="3">
    <source>
        <dbReference type="Proteomes" id="UP001501638"/>
    </source>
</evidence>
<evidence type="ECO:0000313" key="2">
    <source>
        <dbReference type="EMBL" id="GAA2428785.1"/>
    </source>
</evidence>
<proteinExistence type="predicted"/>
<evidence type="ECO:0008006" key="4">
    <source>
        <dbReference type="Google" id="ProtNLM"/>
    </source>
</evidence>
<dbReference type="EMBL" id="BAAASZ010000007">
    <property type="protein sequence ID" value="GAA2428785.1"/>
    <property type="molecule type" value="Genomic_DNA"/>
</dbReference>
<protein>
    <recommendedName>
        <fullName evidence="4">Septum formation-related domain-containing protein</fullName>
    </recommendedName>
</protein>
<gene>
    <name evidence="2" type="ORF">GCM10010405_09320</name>
</gene>